<evidence type="ECO:0000256" key="9">
    <source>
        <dbReference type="RuleBase" id="RU004296"/>
    </source>
</evidence>
<dbReference type="PANTHER" id="PTHR24201">
    <property type="entry name" value="ANK_REP_REGION DOMAIN-CONTAINING PROTEIN"/>
    <property type="match status" value="1"/>
</dbReference>
<dbReference type="InterPro" id="IPR002110">
    <property type="entry name" value="Ankyrin_rpt"/>
</dbReference>
<evidence type="ECO:0000313" key="10">
    <source>
        <dbReference type="EMBL" id="MFH6772954.1"/>
    </source>
</evidence>
<gene>
    <name evidence="10" type="ORF">V8G58_13505</name>
</gene>
<dbReference type="Pfam" id="PF13365">
    <property type="entry name" value="Trypsin_2"/>
    <property type="match status" value="1"/>
</dbReference>
<dbReference type="PROSITE" id="PS50088">
    <property type="entry name" value="ANK_REPEAT"/>
    <property type="match status" value="1"/>
</dbReference>
<dbReference type="PANTHER" id="PTHR24201:SF15">
    <property type="entry name" value="ANKYRIN REPEAT DOMAIN-CONTAINING PROTEIN 66"/>
    <property type="match status" value="1"/>
</dbReference>
<sequence>MVKQSFLVTVALLLFYLTYSQDKKDQPKLQYPFAELGTESPRGVFGTDDRKEVKDAYGFKDFVRATAVMIPKNLITDNRIYGYTLRESLSRMFGTSKFDKNVRFLDQPTSAQCTGFLIAPDILVTAGHCVKQMQDANKYVWVFDYTNDLKYNQTYKYVQVDPNDIYEVAEVLTADLNDKTDDDYSFLRLNRQSTRAPYRFRTSGKVALNTKVNTIGSPTGLPLKFADNAIVVENSKPNWFKNSIDTFPGNSGGPVFDPNGFIEGIMVRVATVQSQNGTYTGDYMYDYICNCIKTVQSTSAYWNAGAQAHRINKVPYHVLYRALYENIAYAIRNNLSDRLNTWLTYSWMINHEYTNEHERFEYIAASYNNLSALQKIFEKSEAQDLDAIGSRLLYTGIRNNNEALVNYVLDHVSFVEILDDPNKPLITAYKNGRSKILLELIDRGFNPNVRDHDGNNLLHLVASSGNTSILQSLASRGVSAMQTNTKGELPEDIAKKFGNKSAKKYLKKLRKKQKRSR</sequence>
<dbReference type="SUPFAM" id="SSF48403">
    <property type="entry name" value="Ankyrin repeat"/>
    <property type="match status" value="1"/>
</dbReference>
<dbReference type="InterPro" id="IPR036770">
    <property type="entry name" value="Ankyrin_rpt-contain_sf"/>
</dbReference>
<dbReference type="Gene3D" id="2.40.10.10">
    <property type="entry name" value="Trypsin-like serine proteases"/>
    <property type="match status" value="2"/>
</dbReference>
<keyword evidence="6 9" id="KW-0720">Serine protease</keyword>
<comment type="caution">
    <text evidence="10">The sequence shown here is derived from an EMBL/GenBank/DDBJ whole genome shotgun (WGS) entry which is preliminary data.</text>
</comment>
<dbReference type="Proteomes" id="UP001610100">
    <property type="component" value="Unassembled WGS sequence"/>
</dbReference>
<comment type="similarity">
    <text evidence="1 9">Belongs to the peptidase S1B family.</text>
</comment>
<dbReference type="InterPro" id="IPR009003">
    <property type="entry name" value="Peptidase_S1_PA"/>
</dbReference>
<dbReference type="PRINTS" id="PR00839">
    <property type="entry name" value="V8PROTEASE"/>
</dbReference>
<dbReference type="InterPro" id="IPR043504">
    <property type="entry name" value="Peptidase_S1_PA_chymotrypsin"/>
</dbReference>
<accession>A0ABW7N1L2</accession>
<feature type="repeat" description="ANK" evidence="8">
    <location>
        <begin position="453"/>
        <end position="485"/>
    </location>
</feature>
<keyword evidence="11" id="KW-1185">Reference proteome</keyword>
<evidence type="ECO:0000256" key="6">
    <source>
        <dbReference type="ARBA" id="ARBA00022825"/>
    </source>
</evidence>
<proteinExistence type="inferred from homology"/>
<organism evidence="10 11">
    <name type="scientific">Gaetbulibacter aestuarii</name>
    <dbReference type="NCBI Taxonomy" id="1502358"/>
    <lineage>
        <taxon>Bacteria</taxon>
        <taxon>Pseudomonadati</taxon>
        <taxon>Bacteroidota</taxon>
        <taxon>Flavobacteriia</taxon>
        <taxon>Flavobacteriales</taxon>
        <taxon>Flavobacteriaceae</taxon>
        <taxon>Gaetbulibacter</taxon>
    </lineage>
</organism>
<dbReference type="EC" id="3.4.21.-" evidence="9"/>
<dbReference type="InterPro" id="IPR008256">
    <property type="entry name" value="Peptidase_S1B"/>
</dbReference>
<evidence type="ECO:0000256" key="1">
    <source>
        <dbReference type="ARBA" id="ARBA00008764"/>
    </source>
</evidence>
<dbReference type="EMBL" id="JBAWKB010000005">
    <property type="protein sequence ID" value="MFH6772954.1"/>
    <property type="molecule type" value="Genomic_DNA"/>
</dbReference>
<keyword evidence="3" id="KW-0732">Signal</keyword>
<dbReference type="Gene3D" id="1.25.40.20">
    <property type="entry name" value="Ankyrin repeat-containing domain"/>
    <property type="match status" value="1"/>
</dbReference>
<keyword evidence="2 9" id="KW-0645">Protease</keyword>
<keyword evidence="4" id="KW-0677">Repeat</keyword>
<dbReference type="SUPFAM" id="SSF50494">
    <property type="entry name" value="Trypsin-like serine proteases"/>
    <property type="match status" value="1"/>
</dbReference>
<evidence type="ECO:0000256" key="4">
    <source>
        <dbReference type="ARBA" id="ARBA00022737"/>
    </source>
</evidence>
<evidence type="ECO:0000256" key="3">
    <source>
        <dbReference type="ARBA" id="ARBA00022729"/>
    </source>
</evidence>
<evidence type="ECO:0000256" key="2">
    <source>
        <dbReference type="ARBA" id="ARBA00022670"/>
    </source>
</evidence>
<evidence type="ECO:0000256" key="8">
    <source>
        <dbReference type="PROSITE-ProRule" id="PRU00023"/>
    </source>
</evidence>
<dbReference type="Pfam" id="PF12796">
    <property type="entry name" value="Ank_2"/>
    <property type="match status" value="1"/>
</dbReference>
<dbReference type="RefSeq" id="WP_344742000.1">
    <property type="nucleotide sequence ID" value="NZ_BAABAY010000007.1"/>
</dbReference>
<dbReference type="PROSITE" id="PS00134">
    <property type="entry name" value="TRYPSIN_HIS"/>
    <property type="match status" value="1"/>
</dbReference>
<keyword evidence="7 8" id="KW-0040">ANK repeat</keyword>
<dbReference type="InterPro" id="IPR050776">
    <property type="entry name" value="Ank_Repeat/CDKN_Inhibitor"/>
</dbReference>
<reference evidence="10 11" key="1">
    <citation type="submission" date="2024-02" db="EMBL/GenBank/DDBJ databases">
        <title>A Gaetbulibacter species isolated from tidal flats and genomic insights of their niches.</title>
        <authorList>
            <person name="Ye Y."/>
        </authorList>
    </citation>
    <scope>NUCLEOTIDE SEQUENCE [LARGE SCALE GENOMIC DNA]</scope>
    <source>
        <strain evidence="10 11">KYW382</strain>
    </source>
</reference>
<protein>
    <recommendedName>
        <fullName evidence="9">Serine protease</fullName>
        <ecNumber evidence="9">3.4.21.-</ecNumber>
    </recommendedName>
</protein>
<name>A0ABW7N1L2_9FLAO</name>
<dbReference type="SMART" id="SM00248">
    <property type="entry name" value="ANK"/>
    <property type="match status" value="3"/>
</dbReference>
<keyword evidence="5 9" id="KW-0378">Hydrolase</keyword>
<dbReference type="InterPro" id="IPR018114">
    <property type="entry name" value="TRYPSIN_HIS"/>
</dbReference>
<evidence type="ECO:0000313" key="11">
    <source>
        <dbReference type="Proteomes" id="UP001610100"/>
    </source>
</evidence>
<evidence type="ECO:0000256" key="5">
    <source>
        <dbReference type="ARBA" id="ARBA00022801"/>
    </source>
</evidence>
<evidence type="ECO:0000256" key="7">
    <source>
        <dbReference type="ARBA" id="ARBA00023043"/>
    </source>
</evidence>